<organism evidence="1 2">
    <name type="scientific">Rickettsia conorii subsp. heilongjiangensis</name>
    <dbReference type="NCBI Taxonomy" id="226665"/>
    <lineage>
        <taxon>Bacteria</taxon>
        <taxon>Pseudomonadati</taxon>
        <taxon>Pseudomonadota</taxon>
        <taxon>Alphaproteobacteria</taxon>
        <taxon>Rickettsiales</taxon>
        <taxon>Rickettsiaceae</taxon>
        <taxon>Rickettsieae</taxon>
        <taxon>Rickettsia</taxon>
        <taxon>spotted fever group</taxon>
    </lineage>
</organism>
<proteinExistence type="predicted"/>
<dbReference type="AlphaFoldDB" id="A0AAD1GIH5"/>
<evidence type="ECO:0000313" key="1">
    <source>
        <dbReference type="EMBL" id="BBM92447.1"/>
    </source>
</evidence>
<evidence type="ECO:0000313" key="2">
    <source>
        <dbReference type="Proteomes" id="UP000422519"/>
    </source>
</evidence>
<protein>
    <submittedName>
        <fullName evidence="1">Uncharacterized protein</fullName>
    </submittedName>
</protein>
<reference evidence="1" key="1">
    <citation type="journal article" date="2019" name="Front. Microbiol.">
        <title>Genomic features of Rickettsia heilongjiangensis revealed by intraspecies comparison and detailed comparison with Rickettsia japonica.</title>
        <authorList>
            <person name="Kasama K."/>
            <person name="Fujita H."/>
            <person name="Yamamoto S."/>
            <person name="Ooka T."/>
            <person name="Gotoh Y."/>
            <person name="Ogura Y."/>
            <person name="Ando S."/>
            <person name="Hayashi T."/>
        </authorList>
    </citation>
    <scope>NUCLEOTIDE SEQUENCE</scope>
    <source>
        <strain evidence="1">HCN-13</strain>
    </source>
</reference>
<sequence length="63" mass="7404">MLKSENIQKSDKTPKVISKDTFFRPYGLPSYSIYYMDNDTTIYRKSESPHHYDKVKMIGHDTG</sequence>
<name>A0AAD1GIH5_RICCR</name>
<gene>
    <name evidence="1" type="ORF">RHHCN13_02275</name>
</gene>
<dbReference type="RefSeq" id="WP_049776815.1">
    <property type="nucleotide sequence ID" value="NZ_AP019862.1"/>
</dbReference>
<dbReference type="EMBL" id="AP019863">
    <property type="protein sequence ID" value="BBM92447.1"/>
    <property type="molecule type" value="Genomic_DNA"/>
</dbReference>
<accession>A0AAD1GIH5</accession>
<dbReference type="Proteomes" id="UP000422519">
    <property type="component" value="Chromosome"/>
</dbReference>